<feature type="compositionally biased region" description="Basic and acidic residues" evidence="1">
    <location>
        <begin position="1"/>
        <end position="16"/>
    </location>
</feature>
<keyword evidence="3" id="KW-1185">Reference proteome</keyword>
<gene>
    <name evidence="2" type="ORF">GCM10010517_41230</name>
</gene>
<evidence type="ECO:0000313" key="2">
    <source>
        <dbReference type="EMBL" id="GAA2879030.1"/>
    </source>
</evidence>
<feature type="region of interest" description="Disordered" evidence="1">
    <location>
        <begin position="1"/>
        <end position="30"/>
    </location>
</feature>
<reference evidence="2 3" key="1">
    <citation type="journal article" date="2019" name="Int. J. Syst. Evol. Microbiol.">
        <title>The Global Catalogue of Microorganisms (GCM) 10K type strain sequencing project: providing services to taxonomists for standard genome sequencing and annotation.</title>
        <authorList>
            <consortium name="The Broad Institute Genomics Platform"/>
            <consortium name="The Broad Institute Genome Sequencing Center for Infectious Disease"/>
            <person name="Wu L."/>
            <person name="Ma J."/>
        </authorList>
    </citation>
    <scope>NUCLEOTIDE SEQUENCE [LARGE SCALE GENOMIC DNA]</scope>
    <source>
        <strain evidence="2 3">JCM 6242</strain>
    </source>
</reference>
<dbReference type="Proteomes" id="UP001500831">
    <property type="component" value="Unassembled WGS sequence"/>
</dbReference>
<sequence>MDARVHEGPPYRDRLRAGSRPAGSQGPPLGTVEATAAEAKARLRALATASGEAGTGCGLEHRIVDENGRAFEERAAPCPEPPFQ</sequence>
<accession>A0ABN3W0E2</accession>
<evidence type="ECO:0000256" key="1">
    <source>
        <dbReference type="SAM" id="MobiDB-lite"/>
    </source>
</evidence>
<name>A0ABN3W0E2_9ACTN</name>
<protein>
    <submittedName>
        <fullName evidence="2">Uncharacterized protein</fullName>
    </submittedName>
</protein>
<evidence type="ECO:0000313" key="3">
    <source>
        <dbReference type="Proteomes" id="UP001500831"/>
    </source>
</evidence>
<proteinExistence type="predicted"/>
<organism evidence="2 3">
    <name type="scientific">Streptosporangium fragile</name>
    <dbReference type="NCBI Taxonomy" id="46186"/>
    <lineage>
        <taxon>Bacteria</taxon>
        <taxon>Bacillati</taxon>
        <taxon>Actinomycetota</taxon>
        <taxon>Actinomycetes</taxon>
        <taxon>Streptosporangiales</taxon>
        <taxon>Streptosporangiaceae</taxon>
        <taxon>Streptosporangium</taxon>
    </lineage>
</organism>
<dbReference type="EMBL" id="BAAAVI010000028">
    <property type="protein sequence ID" value="GAA2879030.1"/>
    <property type="molecule type" value="Genomic_DNA"/>
</dbReference>
<comment type="caution">
    <text evidence="2">The sequence shown here is derived from an EMBL/GenBank/DDBJ whole genome shotgun (WGS) entry which is preliminary data.</text>
</comment>